<reference evidence="4" key="1">
    <citation type="submission" date="2023-06" db="EMBL/GenBank/DDBJ databases">
        <title>Genomic analysis of the entomopathogenic nematode Steinernema hermaphroditum.</title>
        <authorList>
            <person name="Schwarz E.M."/>
            <person name="Heppert J.K."/>
            <person name="Baniya A."/>
            <person name="Schwartz H.T."/>
            <person name="Tan C.-H."/>
            <person name="Antoshechkin I."/>
            <person name="Sternberg P.W."/>
            <person name="Goodrich-Blair H."/>
            <person name="Dillman A.R."/>
        </authorList>
    </citation>
    <scope>NUCLEOTIDE SEQUENCE</scope>
    <source>
        <strain evidence="4">PS9179</strain>
        <tissue evidence="4">Whole animal</tissue>
    </source>
</reference>
<accession>A0AA39GYA2</accession>
<name>A0AA39GYA2_9BILA</name>
<dbReference type="Pfam" id="PF04155">
    <property type="entry name" value="Ground-like"/>
    <property type="match status" value="1"/>
</dbReference>
<protein>
    <recommendedName>
        <fullName evidence="3">Ground-like domain-containing protein</fullName>
    </recommendedName>
</protein>
<keyword evidence="2" id="KW-0732">Signal</keyword>
<dbReference type="AlphaFoldDB" id="A0AA39GYA2"/>
<evidence type="ECO:0000313" key="4">
    <source>
        <dbReference type="EMBL" id="KAK0395336.1"/>
    </source>
</evidence>
<organism evidence="4 5">
    <name type="scientific">Steinernema hermaphroditum</name>
    <dbReference type="NCBI Taxonomy" id="289476"/>
    <lineage>
        <taxon>Eukaryota</taxon>
        <taxon>Metazoa</taxon>
        <taxon>Ecdysozoa</taxon>
        <taxon>Nematoda</taxon>
        <taxon>Chromadorea</taxon>
        <taxon>Rhabditida</taxon>
        <taxon>Tylenchina</taxon>
        <taxon>Panagrolaimomorpha</taxon>
        <taxon>Strongyloidoidea</taxon>
        <taxon>Steinernematidae</taxon>
        <taxon>Steinernema</taxon>
    </lineage>
</organism>
<evidence type="ECO:0000256" key="1">
    <source>
        <dbReference type="SAM" id="MobiDB-lite"/>
    </source>
</evidence>
<evidence type="ECO:0000313" key="5">
    <source>
        <dbReference type="Proteomes" id="UP001175271"/>
    </source>
</evidence>
<gene>
    <name evidence="4" type="ORF">QR680_001237</name>
</gene>
<feature type="signal peptide" evidence="2">
    <location>
        <begin position="1"/>
        <end position="19"/>
    </location>
</feature>
<evidence type="ECO:0000259" key="3">
    <source>
        <dbReference type="Pfam" id="PF04155"/>
    </source>
</evidence>
<sequence>MTSLSGFVIILAAVTLSLEDVVSNDTVYSRPPTNLPVKKVVIHGRTIYVRPSYQQPISQDSYRVQPSNPNPAIPLREQYIRSSQYVKPPQPQYVQPPPSYRPAPIESYVPEPPKPKYPLPECYTNDSGFMCCNKELEHVIGKTYDELKKSQDGKWKNCNVQQLASKLSENAEKAFNTTFESIAGIDDYASKSHFFSNFICKVEREGRYMLAYGSPKRPEPEPEVYGPPPEAPPYNTWSHLKLRLPPRGSGVPLSTAPYNSLTPPSQLISPTVANSVHVCTMTVARSALLSSFALLCLLLLLNQPANATIASHQMARRDPGEIDSLLSELKSKAMTGRMRFGKRAPKATFGMDYGMDPEPSFAERYYFLQ</sequence>
<proteinExistence type="predicted"/>
<feature type="compositionally biased region" description="Pro residues" evidence="1">
    <location>
        <begin position="88"/>
        <end position="101"/>
    </location>
</feature>
<dbReference type="EMBL" id="JAUCMV010000005">
    <property type="protein sequence ID" value="KAK0395336.1"/>
    <property type="molecule type" value="Genomic_DNA"/>
</dbReference>
<dbReference type="Proteomes" id="UP001175271">
    <property type="component" value="Unassembled WGS sequence"/>
</dbReference>
<comment type="caution">
    <text evidence="4">The sequence shown here is derived from an EMBL/GenBank/DDBJ whole genome shotgun (WGS) entry which is preliminary data.</text>
</comment>
<dbReference type="PANTHER" id="PTHR31967:SF20">
    <property type="entry name" value="GROUND-LIKE DOMAIN-CONTAINING PROTEIN"/>
    <property type="match status" value="1"/>
</dbReference>
<evidence type="ECO:0000256" key="2">
    <source>
        <dbReference type="SAM" id="SignalP"/>
    </source>
</evidence>
<feature type="chain" id="PRO_5041358896" description="Ground-like domain-containing protein" evidence="2">
    <location>
        <begin position="20"/>
        <end position="369"/>
    </location>
</feature>
<dbReference type="PANTHER" id="PTHR31967">
    <property type="entry name" value="GROUNDHOG (HEDGEHOG-LIKE FAMILY)-RELATED"/>
    <property type="match status" value="1"/>
</dbReference>
<feature type="region of interest" description="Disordered" evidence="1">
    <location>
        <begin position="87"/>
        <end position="109"/>
    </location>
</feature>
<keyword evidence="5" id="KW-1185">Reference proteome</keyword>
<dbReference type="InterPro" id="IPR007284">
    <property type="entry name" value="Ground-like_dom"/>
</dbReference>
<feature type="domain" description="Ground-like" evidence="3">
    <location>
        <begin position="128"/>
        <end position="212"/>
    </location>
</feature>